<gene>
    <name evidence="2" type="ORF">NE398_20035</name>
</gene>
<sequence length="433" mass="50342">MNNRKYWEERQASNYIYGEKEILSFYKELEKAFIQAKREIESVINDFYIRYADNNGVSYTKAQKLLEKQEIGELKDYIKQVYASMGTRDVNVINKSIKARITRYEALEKQIQSILDNLYDIQYKDGGINKLKEVYENSYYNTLYNIDIYNGFHKEFAQVNVRDIETLIKYPFNGSNYSDRLWKQKDHMLTKLKENITTMLVQGKNPKTLSTDFAKIFKTKQFEAYRLLHTEGSFIIEQGTLAAYKEDGVEEYQILATLDTKTSDICREQDSKTYKVDDYITGSTAPPFHQFCRTTTVPYYGEDEGERAARDEDGKTYKVPANMSYTQWYDRYITKETEKEYNNLIGLVANNIKVTGISEHLIDRAIQRNVLGKDAKDALINPLKVGKIKKKDNGKSQEIIGENARVIINPDTGNIITVWKTSTKLRNKLKGVK</sequence>
<reference evidence="2" key="1">
    <citation type="submission" date="2022-05" db="EMBL/GenBank/DDBJ databases">
        <title>Draft genome sequence of Clostridium tertium strain CP3 isolated from Peru.</title>
        <authorList>
            <person name="Hurtado R."/>
            <person name="Lima L."/>
            <person name="Sousa T."/>
            <person name="Jaiswal A.K."/>
            <person name="Tiwari S."/>
            <person name="Maturrano L."/>
            <person name="Brenig B."/>
            <person name="Azevedo V."/>
        </authorList>
    </citation>
    <scope>NUCLEOTIDE SEQUENCE</scope>
    <source>
        <strain evidence="2">CP3</strain>
    </source>
</reference>
<dbReference type="AlphaFoldDB" id="A0A9X4B1Y8"/>
<dbReference type="EMBL" id="JAMRYU010000032">
    <property type="protein sequence ID" value="MDC4242424.1"/>
    <property type="molecule type" value="Genomic_DNA"/>
</dbReference>
<dbReference type="Pfam" id="PF04233">
    <property type="entry name" value="Phage_Mu_F"/>
    <property type="match status" value="1"/>
</dbReference>
<dbReference type="InterPro" id="IPR006528">
    <property type="entry name" value="Phage_head_morphogenesis_dom"/>
</dbReference>
<evidence type="ECO:0000313" key="3">
    <source>
        <dbReference type="Proteomes" id="UP001141183"/>
    </source>
</evidence>
<dbReference type="RefSeq" id="WP_272470767.1">
    <property type="nucleotide sequence ID" value="NZ_JAMRYU010000032.1"/>
</dbReference>
<organism evidence="2 3">
    <name type="scientific">Clostridium tertium</name>
    <dbReference type="NCBI Taxonomy" id="1559"/>
    <lineage>
        <taxon>Bacteria</taxon>
        <taxon>Bacillati</taxon>
        <taxon>Bacillota</taxon>
        <taxon>Clostridia</taxon>
        <taxon>Eubacteriales</taxon>
        <taxon>Clostridiaceae</taxon>
        <taxon>Clostridium</taxon>
    </lineage>
</organism>
<proteinExistence type="predicted"/>
<comment type="caution">
    <text evidence="2">The sequence shown here is derived from an EMBL/GenBank/DDBJ whole genome shotgun (WGS) entry which is preliminary data.</text>
</comment>
<feature type="domain" description="Phage head morphogenesis" evidence="1">
    <location>
        <begin position="191"/>
        <end position="296"/>
    </location>
</feature>
<accession>A0A9X4B1Y8</accession>
<name>A0A9X4B1Y8_9CLOT</name>
<evidence type="ECO:0000259" key="1">
    <source>
        <dbReference type="Pfam" id="PF04233"/>
    </source>
</evidence>
<dbReference type="NCBIfam" id="TIGR01641">
    <property type="entry name" value="phageSPP1_gp7"/>
    <property type="match status" value="1"/>
</dbReference>
<keyword evidence="3" id="KW-1185">Reference proteome</keyword>
<evidence type="ECO:0000313" key="2">
    <source>
        <dbReference type="EMBL" id="MDC4242424.1"/>
    </source>
</evidence>
<dbReference type="Proteomes" id="UP001141183">
    <property type="component" value="Unassembled WGS sequence"/>
</dbReference>
<protein>
    <submittedName>
        <fullName evidence="2">Minor capsid protein</fullName>
    </submittedName>
</protein>